<keyword evidence="2" id="KW-1185">Reference proteome</keyword>
<proteinExistence type="predicted"/>
<evidence type="ECO:0000313" key="1">
    <source>
        <dbReference type="EMBL" id="SBT07523.1"/>
    </source>
</evidence>
<protein>
    <submittedName>
        <fullName evidence="1">Uncharacterized protein</fullName>
    </submittedName>
</protein>
<sequence>MDPQPGLSEVVDAILRYLHSHPEAADTVDGICEWWLPVHWCVDIPVVEAALARLQAQGLVRRRENADRHVVYSRPEDEAGPRSAQA</sequence>
<dbReference type="Proteomes" id="UP000199169">
    <property type="component" value="Unassembled WGS sequence"/>
</dbReference>
<accession>A0A1A8XUB6</accession>
<reference evidence="1 2" key="1">
    <citation type="submission" date="2016-06" db="EMBL/GenBank/DDBJ databases">
        <authorList>
            <person name="Kjaerup R.B."/>
            <person name="Dalgaard T.S."/>
            <person name="Juul-Madsen H.R."/>
        </authorList>
    </citation>
    <scope>NUCLEOTIDE SEQUENCE [LARGE SCALE GENOMIC DNA]</scope>
    <source>
        <strain evidence="1">3</strain>
    </source>
</reference>
<name>A0A1A8XUB6_9PROT</name>
<dbReference type="InterPro" id="IPR036390">
    <property type="entry name" value="WH_DNA-bd_sf"/>
</dbReference>
<dbReference type="AlphaFoldDB" id="A0A1A8XUB6"/>
<gene>
    <name evidence="1" type="ORF">ACCAA_440032</name>
</gene>
<evidence type="ECO:0000313" key="2">
    <source>
        <dbReference type="Proteomes" id="UP000199169"/>
    </source>
</evidence>
<dbReference type="EMBL" id="FLQX01000121">
    <property type="protein sequence ID" value="SBT07523.1"/>
    <property type="molecule type" value="Genomic_DNA"/>
</dbReference>
<organism evidence="1 2">
    <name type="scientific">Candidatus Accumulibacter aalborgensis</name>
    <dbReference type="NCBI Taxonomy" id="1860102"/>
    <lineage>
        <taxon>Bacteria</taxon>
        <taxon>Pseudomonadati</taxon>
        <taxon>Pseudomonadota</taxon>
        <taxon>Betaproteobacteria</taxon>
        <taxon>Candidatus Accumulibacter</taxon>
    </lineage>
</organism>
<dbReference type="SUPFAM" id="SSF46785">
    <property type="entry name" value="Winged helix' DNA-binding domain"/>
    <property type="match status" value="1"/>
</dbReference>
<dbReference type="RefSeq" id="WP_186407743.1">
    <property type="nucleotide sequence ID" value="NZ_FLQX01000121.1"/>
</dbReference>